<dbReference type="EMBL" id="HBUE01043708">
    <property type="protein sequence ID" value="CAG6461765.1"/>
    <property type="molecule type" value="Transcribed_RNA"/>
</dbReference>
<protein>
    <submittedName>
        <fullName evidence="1">(northern house mosquito) hypothetical protein</fullName>
    </submittedName>
</protein>
<dbReference type="EMBL" id="HBUE01180013">
    <property type="protein sequence ID" value="CAG6519739.1"/>
    <property type="molecule type" value="Transcribed_RNA"/>
</dbReference>
<organism evidence="1">
    <name type="scientific">Culex pipiens</name>
    <name type="common">House mosquito</name>
    <dbReference type="NCBI Taxonomy" id="7175"/>
    <lineage>
        <taxon>Eukaryota</taxon>
        <taxon>Metazoa</taxon>
        <taxon>Ecdysozoa</taxon>
        <taxon>Arthropoda</taxon>
        <taxon>Hexapoda</taxon>
        <taxon>Insecta</taxon>
        <taxon>Pterygota</taxon>
        <taxon>Neoptera</taxon>
        <taxon>Endopterygota</taxon>
        <taxon>Diptera</taxon>
        <taxon>Nematocera</taxon>
        <taxon>Culicoidea</taxon>
        <taxon>Culicidae</taxon>
        <taxon>Culicinae</taxon>
        <taxon>Culicini</taxon>
        <taxon>Culex</taxon>
        <taxon>Culex</taxon>
    </lineage>
</organism>
<dbReference type="EMBL" id="HBUE01180012">
    <property type="protein sequence ID" value="CAG6519737.1"/>
    <property type="molecule type" value="Transcribed_RNA"/>
</dbReference>
<dbReference type="EMBL" id="HBUE01285614">
    <property type="protein sequence ID" value="CAG6571291.1"/>
    <property type="molecule type" value="Transcribed_RNA"/>
</dbReference>
<proteinExistence type="predicted"/>
<reference evidence="1" key="1">
    <citation type="submission" date="2021-05" db="EMBL/GenBank/DDBJ databases">
        <authorList>
            <person name="Alioto T."/>
            <person name="Alioto T."/>
            <person name="Gomez Garrido J."/>
        </authorList>
    </citation>
    <scope>NUCLEOTIDE SEQUENCE</scope>
</reference>
<dbReference type="EMBL" id="HBUE01043711">
    <property type="protein sequence ID" value="CAG6461771.1"/>
    <property type="molecule type" value="Transcribed_RNA"/>
</dbReference>
<dbReference type="EMBL" id="HBUE01043712">
    <property type="protein sequence ID" value="CAG6461773.1"/>
    <property type="molecule type" value="Transcribed_RNA"/>
</dbReference>
<dbReference type="EMBL" id="HBUE01180011">
    <property type="protein sequence ID" value="CAG6519735.1"/>
    <property type="molecule type" value="Transcribed_RNA"/>
</dbReference>
<dbReference type="EMBL" id="HBUE01043717">
    <property type="protein sequence ID" value="CAG6461784.1"/>
    <property type="molecule type" value="Transcribed_RNA"/>
</dbReference>
<accession>A0A8D8F900</accession>
<dbReference type="EMBL" id="HBUE01043714">
    <property type="protein sequence ID" value="CAG6461778.1"/>
    <property type="molecule type" value="Transcribed_RNA"/>
</dbReference>
<dbReference type="EMBL" id="HBUE01285616">
    <property type="protein sequence ID" value="CAG6571295.1"/>
    <property type="molecule type" value="Transcribed_RNA"/>
</dbReference>
<dbReference type="EMBL" id="HBUE01043707">
    <property type="protein sequence ID" value="CAG6461763.1"/>
    <property type="molecule type" value="Transcribed_RNA"/>
</dbReference>
<dbReference type="EMBL" id="HBUE01043713">
    <property type="protein sequence ID" value="CAG6461775.1"/>
    <property type="molecule type" value="Transcribed_RNA"/>
</dbReference>
<dbReference type="EMBL" id="HBUE01285613">
    <property type="protein sequence ID" value="CAG6571289.1"/>
    <property type="molecule type" value="Transcribed_RNA"/>
</dbReference>
<dbReference type="EMBL" id="HBUE01043715">
    <property type="protein sequence ID" value="CAG6461780.1"/>
    <property type="molecule type" value="Transcribed_RNA"/>
</dbReference>
<dbReference type="EMBL" id="HBUE01043709">
    <property type="protein sequence ID" value="CAG6461767.1"/>
    <property type="molecule type" value="Transcribed_RNA"/>
</dbReference>
<dbReference type="EMBL" id="HBUE01180014">
    <property type="protein sequence ID" value="CAG6519741.1"/>
    <property type="molecule type" value="Transcribed_RNA"/>
</dbReference>
<dbReference type="AlphaFoldDB" id="A0A8D8F900"/>
<name>A0A8D8F900_CULPI</name>
<evidence type="ECO:0000313" key="1">
    <source>
        <dbReference type="EMBL" id="CAG6461773.1"/>
    </source>
</evidence>
<sequence length="149" mass="16342">MAQGLGGPLTGPSQFERCSTRFRQAEYPRRRPLAQERLRMLPTDRYPLDLPRFFPFAFSSVVTGDRPVAQGLDGPPTGTSRFERCSTMVPASEPAASTSTCSGTVLRVPYGLASDLARHVDGQAAPCDPRMFVTRMVGMAPRNSRTFDT</sequence>
<dbReference type="EMBL" id="HBUE01285615">
    <property type="protein sequence ID" value="CAG6571293.1"/>
    <property type="molecule type" value="Transcribed_RNA"/>
</dbReference>